<dbReference type="EMBL" id="AP018174">
    <property type="protein sequence ID" value="BAY17222.1"/>
    <property type="molecule type" value="Genomic_DNA"/>
</dbReference>
<dbReference type="CDD" id="cd07176">
    <property type="entry name" value="terB"/>
    <property type="match status" value="1"/>
</dbReference>
<protein>
    <recommendedName>
        <fullName evidence="3">Co-chaperone DjlA N-terminal domain-containing protein</fullName>
    </recommendedName>
</protein>
<sequence length="149" mass="16747">MNSLDIILRKENQAPEKLTSSEAFAAIALIAVTSEDFLSEQQVRSISSVLSRLKLFSNYSEDLIENLLEKNLNILRYDGFNALFNAAKESLSPELREVAFAVAADLVMTQSIVTEEEKNFLTDFYQALDIPRDSAIKILQVLMVKNQSL</sequence>
<dbReference type="OrthoDB" id="530988at2"/>
<organism evidence="1 2">
    <name type="scientific">Anabaenopsis circularis NIES-21</name>
    <dbReference type="NCBI Taxonomy" id="1085406"/>
    <lineage>
        <taxon>Bacteria</taxon>
        <taxon>Bacillati</taxon>
        <taxon>Cyanobacteriota</taxon>
        <taxon>Cyanophyceae</taxon>
        <taxon>Nostocales</taxon>
        <taxon>Nodulariaceae</taxon>
        <taxon>Anabaenopsis</taxon>
    </lineage>
</organism>
<gene>
    <name evidence="1" type="ORF">NIES21_30570</name>
</gene>
<name>A0A1Z4GIC8_9CYAN</name>
<dbReference type="Gene3D" id="1.10.3680.10">
    <property type="entry name" value="TerB-like"/>
    <property type="match status" value="1"/>
</dbReference>
<evidence type="ECO:0008006" key="3">
    <source>
        <dbReference type="Google" id="ProtNLM"/>
    </source>
</evidence>
<dbReference type="InterPro" id="IPR029024">
    <property type="entry name" value="TerB-like"/>
</dbReference>
<keyword evidence="2" id="KW-1185">Reference proteome</keyword>
<dbReference type="AlphaFoldDB" id="A0A1Z4GIC8"/>
<dbReference type="SUPFAM" id="SSF158682">
    <property type="entry name" value="TerB-like"/>
    <property type="match status" value="1"/>
</dbReference>
<accession>A0A1Z4GIC8</accession>
<dbReference type="Proteomes" id="UP000218287">
    <property type="component" value="Chromosome"/>
</dbReference>
<evidence type="ECO:0000313" key="1">
    <source>
        <dbReference type="EMBL" id="BAY17222.1"/>
    </source>
</evidence>
<reference evidence="1 2" key="1">
    <citation type="submission" date="2017-06" db="EMBL/GenBank/DDBJ databases">
        <title>Genome sequencing of cyanobaciteial culture collection at National Institute for Environmental Studies (NIES).</title>
        <authorList>
            <person name="Hirose Y."/>
            <person name="Shimura Y."/>
            <person name="Fujisawa T."/>
            <person name="Nakamura Y."/>
            <person name="Kawachi M."/>
        </authorList>
    </citation>
    <scope>NUCLEOTIDE SEQUENCE [LARGE SCALE GENOMIC DNA]</scope>
    <source>
        <strain evidence="1 2">NIES-21</strain>
    </source>
</reference>
<proteinExistence type="predicted"/>
<evidence type="ECO:0000313" key="2">
    <source>
        <dbReference type="Proteomes" id="UP000218287"/>
    </source>
</evidence>